<sequence>MHYVTFQQDGCPWPKLSSPVRTLPLNAGEMHAPALRRADIWDGQTRPQRGISRTSSSLSNLYRNLIRKKWSVKMQPGEAWEKRKGEGSVGQRGGRAEEDKGCLGESG</sequence>
<evidence type="ECO:0000256" key="1">
    <source>
        <dbReference type="SAM" id="MobiDB-lite"/>
    </source>
</evidence>
<proteinExistence type="predicted"/>
<dbReference type="EMBL" id="JAHDVG010000472">
    <property type="protein sequence ID" value="KAH1179186.1"/>
    <property type="molecule type" value="Genomic_DNA"/>
</dbReference>
<keyword evidence="3" id="KW-1185">Reference proteome</keyword>
<reference evidence="2" key="1">
    <citation type="submission" date="2021-09" db="EMBL/GenBank/DDBJ databases">
        <title>The genome of Mauremys mutica provides insights into the evolution of semi-aquatic lifestyle.</title>
        <authorList>
            <person name="Gong S."/>
            <person name="Gao Y."/>
        </authorList>
    </citation>
    <scope>NUCLEOTIDE SEQUENCE</scope>
    <source>
        <strain evidence="2">MM-2020</strain>
        <tissue evidence="2">Muscle</tissue>
    </source>
</reference>
<feature type="compositionally biased region" description="Basic and acidic residues" evidence="1">
    <location>
        <begin position="94"/>
        <end position="107"/>
    </location>
</feature>
<accession>A0A9D3XGD3</accession>
<evidence type="ECO:0000313" key="2">
    <source>
        <dbReference type="EMBL" id="KAH1179186.1"/>
    </source>
</evidence>
<organism evidence="2 3">
    <name type="scientific">Mauremys mutica</name>
    <name type="common">yellowpond turtle</name>
    <dbReference type="NCBI Taxonomy" id="74926"/>
    <lineage>
        <taxon>Eukaryota</taxon>
        <taxon>Metazoa</taxon>
        <taxon>Chordata</taxon>
        <taxon>Craniata</taxon>
        <taxon>Vertebrata</taxon>
        <taxon>Euteleostomi</taxon>
        <taxon>Archelosauria</taxon>
        <taxon>Testudinata</taxon>
        <taxon>Testudines</taxon>
        <taxon>Cryptodira</taxon>
        <taxon>Durocryptodira</taxon>
        <taxon>Testudinoidea</taxon>
        <taxon>Geoemydidae</taxon>
        <taxon>Geoemydinae</taxon>
        <taxon>Mauremys</taxon>
    </lineage>
</organism>
<protein>
    <submittedName>
        <fullName evidence="2">Uncharacterized protein</fullName>
    </submittedName>
</protein>
<feature type="region of interest" description="Disordered" evidence="1">
    <location>
        <begin position="76"/>
        <end position="107"/>
    </location>
</feature>
<dbReference type="AlphaFoldDB" id="A0A9D3XGD3"/>
<gene>
    <name evidence="2" type="ORF">KIL84_021769</name>
</gene>
<comment type="caution">
    <text evidence="2">The sequence shown here is derived from an EMBL/GenBank/DDBJ whole genome shotgun (WGS) entry which is preliminary data.</text>
</comment>
<evidence type="ECO:0000313" key="3">
    <source>
        <dbReference type="Proteomes" id="UP000827986"/>
    </source>
</evidence>
<dbReference type="Proteomes" id="UP000827986">
    <property type="component" value="Unassembled WGS sequence"/>
</dbReference>
<name>A0A9D3XGD3_9SAUR</name>